<evidence type="ECO:0000256" key="1">
    <source>
        <dbReference type="SAM" id="Phobius"/>
    </source>
</evidence>
<name>A0A8J3CXR3_9BACT</name>
<dbReference type="RefSeq" id="WP_189583908.1">
    <property type="nucleotide sequence ID" value="NZ_BMYF01000018.1"/>
</dbReference>
<feature type="transmembrane region" description="Helical" evidence="1">
    <location>
        <begin position="27"/>
        <end position="54"/>
    </location>
</feature>
<keyword evidence="1" id="KW-1133">Transmembrane helix</keyword>
<keyword evidence="3" id="KW-1185">Reference proteome</keyword>
<dbReference type="EMBL" id="BMYF01000018">
    <property type="protein sequence ID" value="GHB45501.1"/>
    <property type="molecule type" value="Genomic_DNA"/>
</dbReference>
<dbReference type="InterPro" id="IPR019493">
    <property type="entry name" value="Bacteriocin_IIb_lactacin-rel"/>
</dbReference>
<dbReference type="AlphaFoldDB" id="A0A8J3CXR3"/>
<keyword evidence="1" id="KW-0812">Transmembrane</keyword>
<proteinExistence type="predicted"/>
<organism evidence="2 3">
    <name type="scientific">Mongoliitalea lutea</name>
    <dbReference type="NCBI Taxonomy" id="849756"/>
    <lineage>
        <taxon>Bacteria</taxon>
        <taxon>Pseudomonadati</taxon>
        <taxon>Bacteroidota</taxon>
        <taxon>Cytophagia</taxon>
        <taxon>Cytophagales</taxon>
        <taxon>Cyclobacteriaceae</taxon>
        <taxon>Mongoliitalea</taxon>
    </lineage>
</organism>
<gene>
    <name evidence="2" type="ORF">GCM10008106_28130</name>
</gene>
<keyword evidence="1" id="KW-0472">Membrane</keyword>
<accession>A0A8J3CXR3</accession>
<sequence>MKELSIDRMEMVSGGLFSQICKSDADYFFLGSVAAGIICGGGVGYAVGLAIGGIGGDLVRKYAKDC</sequence>
<comment type="caution">
    <text evidence="2">The sequence shown here is derived from an EMBL/GenBank/DDBJ whole genome shotgun (WGS) entry which is preliminary data.</text>
</comment>
<dbReference type="Proteomes" id="UP000642809">
    <property type="component" value="Unassembled WGS sequence"/>
</dbReference>
<evidence type="ECO:0000313" key="3">
    <source>
        <dbReference type="Proteomes" id="UP000642809"/>
    </source>
</evidence>
<evidence type="ECO:0000313" key="2">
    <source>
        <dbReference type="EMBL" id="GHB45501.1"/>
    </source>
</evidence>
<dbReference type="Pfam" id="PF10439">
    <property type="entry name" value="Bacteriocin_IIc"/>
    <property type="match status" value="1"/>
</dbReference>
<reference evidence="2" key="1">
    <citation type="journal article" date="2014" name="Int. J. Syst. Evol. Microbiol.">
        <title>Complete genome sequence of Corynebacterium casei LMG S-19264T (=DSM 44701T), isolated from a smear-ripened cheese.</title>
        <authorList>
            <consortium name="US DOE Joint Genome Institute (JGI-PGF)"/>
            <person name="Walter F."/>
            <person name="Albersmeier A."/>
            <person name="Kalinowski J."/>
            <person name="Ruckert C."/>
        </authorList>
    </citation>
    <scope>NUCLEOTIDE SEQUENCE</scope>
    <source>
        <strain evidence="2">KCTC 23224</strain>
    </source>
</reference>
<protein>
    <submittedName>
        <fullName evidence="2">Uncharacterized protein</fullName>
    </submittedName>
</protein>
<reference evidence="2" key="2">
    <citation type="submission" date="2020-09" db="EMBL/GenBank/DDBJ databases">
        <authorList>
            <person name="Sun Q."/>
            <person name="Kim S."/>
        </authorList>
    </citation>
    <scope>NUCLEOTIDE SEQUENCE</scope>
    <source>
        <strain evidence="2">KCTC 23224</strain>
    </source>
</reference>